<name>A0A6J6N938_9ZZZZ</name>
<dbReference type="InterPro" id="IPR014927">
    <property type="entry name" value="PG-bd_2"/>
</dbReference>
<dbReference type="PANTHER" id="PTHR39328">
    <property type="entry name" value="BLL2871 PROTEIN"/>
    <property type="match status" value="1"/>
</dbReference>
<reference evidence="2" key="1">
    <citation type="submission" date="2020-05" db="EMBL/GenBank/DDBJ databases">
        <authorList>
            <person name="Chiriac C."/>
            <person name="Salcher M."/>
            <person name="Ghai R."/>
            <person name="Kavagutti S V."/>
        </authorList>
    </citation>
    <scope>NUCLEOTIDE SEQUENCE</scope>
</reference>
<dbReference type="AlphaFoldDB" id="A0A6J6N938"/>
<dbReference type="SUPFAM" id="SSF56235">
    <property type="entry name" value="N-terminal nucleophile aminohydrolases (Ntn hydrolases)"/>
    <property type="match status" value="1"/>
</dbReference>
<organism evidence="2">
    <name type="scientific">freshwater metagenome</name>
    <dbReference type="NCBI Taxonomy" id="449393"/>
    <lineage>
        <taxon>unclassified sequences</taxon>
        <taxon>metagenomes</taxon>
        <taxon>ecological metagenomes</taxon>
    </lineage>
</organism>
<gene>
    <name evidence="2" type="ORF">UFOPK2399_00050</name>
</gene>
<dbReference type="Gene3D" id="3.60.20.10">
    <property type="entry name" value="Glutamine Phosphoribosylpyrophosphate, subunit 1, domain 1"/>
    <property type="match status" value="1"/>
</dbReference>
<protein>
    <submittedName>
        <fullName evidence="2">Unannotated protein</fullName>
    </submittedName>
</protein>
<evidence type="ECO:0000259" key="1">
    <source>
        <dbReference type="Pfam" id="PF08823"/>
    </source>
</evidence>
<sequence length="274" mass="29116">MTYSLVAYDDASRQWGVATQSKFLAVGSVVPWGRADVGALATQSYANPAYGPDGLALLASGLSASEVVEHLTRADAGRDQRQLGVVDAQGRAATYTGLGCLEWAGGRTGDGYAAQGNILVSGDTIDAMAMAYEGSAGAPLAERLIGALTAAQDAGGDRRGQQSAALLVVQRDGGYGGLSDVLIDLRVDDHRTPIAELRRLYDQHQLLFGETPRTEWLTVDDELARELTDRLGALGYDGTLADAFARWAGTENLEERIDGVAHIDPVVLKELRQR</sequence>
<dbReference type="Pfam" id="PF06267">
    <property type="entry name" value="DUF1028"/>
    <property type="match status" value="1"/>
</dbReference>
<dbReference type="InterPro" id="IPR010430">
    <property type="entry name" value="DUF1028"/>
</dbReference>
<proteinExistence type="predicted"/>
<dbReference type="PANTHER" id="PTHR39328:SF1">
    <property type="entry name" value="BLL2871 PROTEIN"/>
    <property type="match status" value="1"/>
</dbReference>
<accession>A0A6J6N938</accession>
<dbReference type="InterPro" id="IPR029055">
    <property type="entry name" value="Ntn_hydrolases_N"/>
</dbReference>
<dbReference type="EMBL" id="CAEZXP010000001">
    <property type="protein sequence ID" value="CAB4682636.1"/>
    <property type="molecule type" value="Genomic_DNA"/>
</dbReference>
<evidence type="ECO:0000313" key="2">
    <source>
        <dbReference type="EMBL" id="CAB4682636.1"/>
    </source>
</evidence>
<dbReference type="Pfam" id="PF08823">
    <property type="entry name" value="PG_binding_2"/>
    <property type="match status" value="1"/>
</dbReference>
<feature type="domain" description="Putative peptidoglycan binding" evidence="1">
    <location>
        <begin position="218"/>
        <end position="269"/>
    </location>
</feature>